<dbReference type="PIRSF" id="PIRSF000441">
    <property type="entry name" value="CysE"/>
    <property type="match status" value="1"/>
</dbReference>
<feature type="region of interest" description="Disordered" evidence="5">
    <location>
        <begin position="190"/>
        <end position="215"/>
    </location>
</feature>
<proteinExistence type="inferred from homology"/>
<dbReference type="GO" id="GO:0006535">
    <property type="term" value="P:cysteine biosynthetic process from serine"/>
    <property type="evidence" value="ECO:0007669"/>
    <property type="project" value="InterPro"/>
</dbReference>
<evidence type="ECO:0000313" key="6">
    <source>
        <dbReference type="EMBL" id="SFU66844.1"/>
    </source>
</evidence>
<evidence type="ECO:0000313" key="7">
    <source>
        <dbReference type="Proteomes" id="UP000199391"/>
    </source>
</evidence>
<evidence type="ECO:0000256" key="1">
    <source>
        <dbReference type="ARBA" id="ARBA00022679"/>
    </source>
</evidence>
<evidence type="ECO:0000256" key="2">
    <source>
        <dbReference type="ARBA" id="ARBA00022737"/>
    </source>
</evidence>
<keyword evidence="2" id="KW-0677">Repeat</keyword>
<keyword evidence="3 4" id="KW-0012">Acyltransferase</keyword>
<comment type="catalytic activity">
    <reaction evidence="4">
        <text>L-serine + acetyl-CoA = O-acetyl-L-serine + CoA</text>
        <dbReference type="Rhea" id="RHEA:24560"/>
        <dbReference type="ChEBI" id="CHEBI:33384"/>
        <dbReference type="ChEBI" id="CHEBI:57287"/>
        <dbReference type="ChEBI" id="CHEBI:57288"/>
        <dbReference type="ChEBI" id="CHEBI:58340"/>
        <dbReference type="EC" id="2.3.1.30"/>
    </reaction>
</comment>
<dbReference type="PROSITE" id="PS00101">
    <property type="entry name" value="HEXAPEP_TRANSFERASES"/>
    <property type="match status" value="1"/>
</dbReference>
<dbReference type="SUPFAM" id="SSF51161">
    <property type="entry name" value="Trimeric LpxA-like enzymes"/>
    <property type="match status" value="1"/>
</dbReference>
<evidence type="ECO:0000256" key="3">
    <source>
        <dbReference type="ARBA" id="ARBA00023315"/>
    </source>
</evidence>
<dbReference type="EMBL" id="FPBO01000007">
    <property type="protein sequence ID" value="SFU66844.1"/>
    <property type="molecule type" value="Genomic_DNA"/>
</dbReference>
<dbReference type="AlphaFoldDB" id="A0A1I7I1M7"/>
<dbReference type="InterPro" id="IPR018357">
    <property type="entry name" value="Hexapep_transf_CS"/>
</dbReference>
<name>A0A1I7I1M7_9BURK</name>
<gene>
    <name evidence="6" type="ORF">SAMN05216552_100726</name>
</gene>
<reference evidence="7" key="1">
    <citation type="submission" date="2016-10" db="EMBL/GenBank/DDBJ databases">
        <authorList>
            <person name="Varghese N."/>
            <person name="Submissions S."/>
        </authorList>
    </citation>
    <scope>NUCLEOTIDE SEQUENCE [LARGE SCALE GENOMIC DNA]</scope>
    <source>
        <strain evidence="7">CGMCC 1.11014</strain>
    </source>
</reference>
<keyword evidence="1 4" id="KW-0808">Transferase</keyword>
<dbReference type="Gene3D" id="2.160.10.10">
    <property type="entry name" value="Hexapeptide repeat proteins"/>
    <property type="match status" value="1"/>
</dbReference>
<dbReference type="GO" id="GO:0005737">
    <property type="term" value="C:cytoplasm"/>
    <property type="evidence" value="ECO:0007669"/>
    <property type="project" value="InterPro"/>
</dbReference>
<evidence type="ECO:0000256" key="5">
    <source>
        <dbReference type="SAM" id="MobiDB-lite"/>
    </source>
</evidence>
<evidence type="ECO:0000256" key="4">
    <source>
        <dbReference type="PIRNR" id="PIRNR000441"/>
    </source>
</evidence>
<dbReference type="InterPro" id="IPR005881">
    <property type="entry name" value="Ser_O-AcTrfase"/>
</dbReference>
<sequence>MSTWDGLKADTHRQFGRYSAALALKGFLTRRTFRPVVTMRLCQAARDGGGAGRLLLPALKLLHRMATHGAAMDLPWGAQIGPGLALTHGWGTVVSPGVRIGRNVTLFHGATLGRRDRIGANGERDIGYPTLEDEVWVGPHAMIVGGVTIGRGSRIGGGAFVSADVPPYSVVAGNPSSIVKSNCVPDVMNPAPQPLASNQEVAPCLSNPERISERP</sequence>
<dbReference type="RefSeq" id="WP_093555269.1">
    <property type="nucleotide sequence ID" value="NZ_FPBO01000007.1"/>
</dbReference>
<comment type="similarity">
    <text evidence="4">Belongs to the transferase hexapeptide repeat family.</text>
</comment>
<keyword evidence="7" id="KW-1185">Reference proteome</keyword>
<dbReference type="EC" id="2.3.1.30" evidence="4"/>
<dbReference type="Proteomes" id="UP000199391">
    <property type="component" value="Unassembled WGS sequence"/>
</dbReference>
<accession>A0A1I7I1M7</accession>
<dbReference type="PANTHER" id="PTHR42811">
    <property type="entry name" value="SERINE ACETYLTRANSFERASE"/>
    <property type="match status" value="1"/>
</dbReference>
<dbReference type="Pfam" id="PF00132">
    <property type="entry name" value="Hexapep"/>
    <property type="match status" value="1"/>
</dbReference>
<protein>
    <recommendedName>
        <fullName evidence="4">Serine acetyltransferase</fullName>
        <ecNumber evidence="4">2.3.1.30</ecNumber>
    </recommendedName>
</protein>
<dbReference type="InterPro" id="IPR001451">
    <property type="entry name" value="Hexapep"/>
</dbReference>
<dbReference type="OrthoDB" id="8612290at2"/>
<dbReference type="GO" id="GO:0009001">
    <property type="term" value="F:serine O-acetyltransferase activity"/>
    <property type="evidence" value="ECO:0007669"/>
    <property type="project" value="UniProtKB-EC"/>
</dbReference>
<dbReference type="STRING" id="1035707.SAMN05216552_100726"/>
<dbReference type="InterPro" id="IPR011004">
    <property type="entry name" value="Trimer_LpxA-like_sf"/>
</dbReference>
<organism evidence="6 7">
    <name type="scientific">Pseudoduganella namucuonensis</name>
    <dbReference type="NCBI Taxonomy" id="1035707"/>
    <lineage>
        <taxon>Bacteria</taxon>
        <taxon>Pseudomonadati</taxon>
        <taxon>Pseudomonadota</taxon>
        <taxon>Betaproteobacteria</taxon>
        <taxon>Burkholderiales</taxon>
        <taxon>Oxalobacteraceae</taxon>
        <taxon>Telluria group</taxon>
        <taxon>Pseudoduganella</taxon>
    </lineage>
</organism>